<protein>
    <submittedName>
        <fullName evidence="9">Amino acid carrier protein</fullName>
    </submittedName>
</protein>
<dbReference type="PANTHER" id="PTHR30330:SF3">
    <property type="entry name" value="TRANSCRIPTIONAL REGULATOR, LRP FAMILY"/>
    <property type="match status" value="1"/>
</dbReference>
<dbReference type="GO" id="GO:0005886">
    <property type="term" value="C:plasma membrane"/>
    <property type="evidence" value="ECO:0007669"/>
    <property type="project" value="UniProtKB-SubCell"/>
</dbReference>
<evidence type="ECO:0000313" key="10">
    <source>
        <dbReference type="Proteomes" id="UP000007030"/>
    </source>
</evidence>
<keyword evidence="3 8" id="KW-0813">Transport</keyword>
<evidence type="ECO:0000256" key="1">
    <source>
        <dbReference type="ARBA" id="ARBA00004651"/>
    </source>
</evidence>
<dbReference type="Gene3D" id="1.20.1740.10">
    <property type="entry name" value="Amino acid/polyamine transporter I"/>
    <property type="match status" value="1"/>
</dbReference>
<feature type="transmembrane region" description="Helical" evidence="8">
    <location>
        <begin position="12"/>
        <end position="32"/>
    </location>
</feature>
<dbReference type="RefSeq" id="WP_013703033.1">
    <property type="nucleotide sequence ID" value="NC_015387.1"/>
</dbReference>
<keyword evidence="4 8" id="KW-1003">Cell membrane</keyword>
<accession>F2NND7</accession>
<comment type="similarity">
    <text evidence="2 8">Belongs to the alanine or glycine:cation symporter (AGCS) (TC 2.A.25) family.</text>
</comment>
<evidence type="ECO:0000256" key="3">
    <source>
        <dbReference type="ARBA" id="ARBA00022448"/>
    </source>
</evidence>
<dbReference type="HOGENOM" id="CLU_024867_0_1_0"/>
<dbReference type="eggNOG" id="COG1115">
    <property type="taxonomic scope" value="Bacteria"/>
</dbReference>
<dbReference type="PANTHER" id="PTHR30330">
    <property type="entry name" value="AGSS FAMILY TRANSPORTER, SODIUM-ALANINE"/>
    <property type="match status" value="1"/>
</dbReference>
<keyword evidence="10" id="KW-1185">Reference proteome</keyword>
<feature type="transmembrane region" description="Helical" evidence="8">
    <location>
        <begin position="212"/>
        <end position="231"/>
    </location>
</feature>
<dbReference type="AlphaFoldDB" id="F2NND7"/>
<sequence>MTFMDLVGLITRWVFGREALAVFLLVGLYMSWRTGFVQFTRFGVVLRETLGAVRERALGFGGEITPFQATMVAMGATVGVGNILGVTVAILAGGPGAILWMWVAALVGMATKFAEATLAVHFRQQFADGSVSGGPFYYIARGLGLPWLGGIVAIFVALAAFGAGNLAQTSAVAGSLEQAFSVPTAITSLSVALIVAVVLGGGIKRVARFAQAAIPLMILLYVVLALGVIVLNADALPQVLAQIFQSALGVEAAAGGIGGYALIQVVQAGVGRGIFSNEAGLGSAAIAHAQAQVDHPVRQGFWGVVEVFLDTIVINTLTALAILSAGVWREGSGASAVAVATFSTFPAGDVLFALAVALFAFTTIVSWGFYGEEAASFLFGDGIRWPYRLTFITLAFVGGLGGFEAFLAVSDMLIGLMAIPNLIALIALGGLVARLVRGFFQGEPWTPPRDA</sequence>
<evidence type="ECO:0000313" key="9">
    <source>
        <dbReference type="EMBL" id="AEB10978.1"/>
    </source>
</evidence>
<evidence type="ECO:0000256" key="7">
    <source>
        <dbReference type="ARBA" id="ARBA00023136"/>
    </source>
</evidence>
<feature type="transmembrane region" description="Helical" evidence="8">
    <location>
        <begin position="391"/>
        <end position="409"/>
    </location>
</feature>
<dbReference type="Pfam" id="PF01235">
    <property type="entry name" value="Na_Ala_symp"/>
    <property type="match status" value="1"/>
</dbReference>
<dbReference type="PRINTS" id="PR00175">
    <property type="entry name" value="NAALASMPORT"/>
</dbReference>
<proteinExistence type="inferred from homology"/>
<comment type="subcellular location">
    <subcellularLocation>
        <location evidence="1 8">Cell membrane</location>
        <topology evidence="1 8">Multi-pass membrane protein</topology>
    </subcellularLocation>
</comment>
<evidence type="ECO:0000256" key="6">
    <source>
        <dbReference type="ARBA" id="ARBA00022989"/>
    </source>
</evidence>
<evidence type="ECO:0000256" key="8">
    <source>
        <dbReference type="RuleBase" id="RU363064"/>
    </source>
</evidence>
<dbReference type="KEGG" id="mhd:Marky_0217"/>
<evidence type="ECO:0000256" key="5">
    <source>
        <dbReference type="ARBA" id="ARBA00022692"/>
    </source>
</evidence>
<keyword evidence="5 8" id="KW-0812">Transmembrane</keyword>
<dbReference type="STRING" id="869210.Marky_0217"/>
<evidence type="ECO:0000256" key="2">
    <source>
        <dbReference type="ARBA" id="ARBA00009261"/>
    </source>
</evidence>
<name>F2NND7_MARHT</name>
<feature type="transmembrane region" description="Helical" evidence="8">
    <location>
        <begin position="243"/>
        <end position="263"/>
    </location>
</feature>
<keyword evidence="8" id="KW-0769">Symport</keyword>
<feature type="transmembrane region" description="Helical" evidence="8">
    <location>
        <begin position="72"/>
        <end position="93"/>
    </location>
</feature>
<dbReference type="NCBIfam" id="TIGR00835">
    <property type="entry name" value="agcS"/>
    <property type="match status" value="1"/>
</dbReference>
<dbReference type="GO" id="GO:0005283">
    <property type="term" value="F:amino acid:sodium symporter activity"/>
    <property type="evidence" value="ECO:0007669"/>
    <property type="project" value="InterPro"/>
</dbReference>
<feature type="transmembrane region" description="Helical" evidence="8">
    <location>
        <begin position="143"/>
        <end position="167"/>
    </location>
</feature>
<gene>
    <name evidence="9" type="ordered locus">Marky_0217</name>
</gene>
<dbReference type="InterPro" id="IPR001463">
    <property type="entry name" value="Na/Ala_symport"/>
</dbReference>
<feature type="transmembrane region" description="Helical" evidence="8">
    <location>
        <begin position="179"/>
        <end position="200"/>
    </location>
</feature>
<evidence type="ECO:0000256" key="4">
    <source>
        <dbReference type="ARBA" id="ARBA00022475"/>
    </source>
</evidence>
<organism evidence="9 10">
    <name type="scientific">Marinithermus hydrothermalis (strain DSM 14884 / JCM 11576 / T1)</name>
    <dbReference type="NCBI Taxonomy" id="869210"/>
    <lineage>
        <taxon>Bacteria</taxon>
        <taxon>Thermotogati</taxon>
        <taxon>Deinococcota</taxon>
        <taxon>Deinococci</taxon>
        <taxon>Thermales</taxon>
        <taxon>Thermaceae</taxon>
        <taxon>Marinithermus</taxon>
    </lineage>
</organism>
<keyword evidence="7 8" id="KW-0472">Membrane</keyword>
<dbReference type="Proteomes" id="UP000007030">
    <property type="component" value="Chromosome"/>
</dbReference>
<dbReference type="EMBL" id="CP002630">
    <property type="protein sequence ID" value="AEB10978.1"/>
    <property type="molecule type" value="Genomic_DNA"/>
</dbReference>
<feature type="transmembrane region" description="Helical" evidence="8">
    <location>
        <begin position="350"/>
        <end position="370"/>
    </location>
</feature>
<keyword evidence="6 8" id="KW-1133">Transmembrane helix</keyword>
<feature type="transmembrane region" description="Helical" evidence="8">
    <location>
        <begin position="415"/>
        <end position="436"/>
    </location>
</feature>
<reference evidence="9 10" key="1">
    <citation type="journal article" date="2012" name="Stand. Genomic Sci.">
        <title>Complete genome sequence of the aerobic, heterotroph Marinithermus hydrothermalis type strain (T1(T)) from a deep-sea hydrothermal vent chimney.</title>
        <authorList>
            <person name="Copeland A."/>
            <person name="Gu W."/>
            <person name="Yasawong M."/>
            <person name="Lapidus A."/>
            <person name="Lucas S."/>
            <person name="Deshpande S."/>
            <person name="Pagani I."/>
            <person name="Tapia R."/>
            <person name="Cheng J.F."/>
            <person name="Goodwin L.A."/>
            <person name="Pitluck S."/>
            <person name="Liolios K."/>
            <person name="Ivanova N."/>
            <person name="Mavromatis K."/>
            <person name="Mikhailova N."/>
            <person name="Pati A."/>
            <person name="Chen A."/>
            <person name="Palaniappan K."/>
            <person name="Land M."/>
            <person name="Pan C."/>
            <person name="Brambilla E.M."/>
            <person name="Rohde M."/>
            <person name="Tindall B.J."/>
            <person name="Sikorski J."/>
            <person name="Goker M."/>
            <person name="Detter J.C."/>
            <person name="Bristow J."/>
            <person name="Eisen J.A."/>
            <person name="Markowitz V."/>
            <person name="Hugenholtz P."/>
            <person name="Kyrpides N.C."/>
            <person name="Klenk H.P."/>
            <person name="Woyke T."/>
        </authorList>
    </citation>
    <scope>NUCLEOTIDE SEQUENCE [LARGE SCALE GENOMIC DNA]</scope>
    <source>
        <strain evidence="10">DSM 14884 / JCM 11576 / T1</strain>
    </source>
</reference>